<keyword evidence="10" id="KW-1185">Reference proteome</keyword>
<keyword evidence="5" id="KW-0443">Lipid metabolism</keyword>
<evidence type="ECO:0000256" key="6">
    <source>
        <dbReference type="ARBA" id="ARBA00023136"/>
    </source>
</evidence>
<dbReference type="InterPro" id="IPR025749">
    <property type="entry name" value="Sphingomyelin_synth-like_dom"/>
</dbReference>
<dbReference type="InterPro" id="IPR045221">
    <property type="entry name" value="Sphingomyelin_synth-like"/>
</dbReference>
<dbReference type="PANTHER" id="PTHR21290">
    <property type="entry name" value="SPHINGOMYELIN SYNTHETASE"/>
    <property type="match status" value="1"/>
</dbReference>
<evidence type="ECO:0000256" key="7">
    <source>
        <dbReference type="SAM" id="Phobius"/>
    </source>
</evidence>
<protein>
    <submittedName>
        <fullName evidence="9">Phosphatase PAP2-related protein</fullName>
    </submittedName>
</protein>
<evidence type="ECO:0000313" key="10">
    <source>
        <dbReference type="Proteomes" id="UP001236507"/>
    </source>
</evidence>
<dbReference type="PANTHER" id="PTHR21290:SF25">
    <property type="entry name" value="SPHINGOMYELIN SYNTHASE-RELATED PROTEIN 1"/>
    <property type="match status" value="1"/>
</dbReference>
<dbReference type="RefSeq" id="WP_176464358.1">
    <property type="nucleotide sequence ID" value="NZ_JASHIF010000025.1"/>
</dbReference>
<comment type="caution">
    <text evidence="9">The sequence shown here is derived from an EMBL/GenBank/DDBJ whole genome shotgun (WGS) entry which is preliminary data.</text>
</comment>
<feature type="transmembrane region" description="Helical" evidence="7">
    <location>
        <begin position="59"/>
        <end position="83"/>
    </location>
</feature>
<dbReference type="Pfam" id="PF14360">
    <property type="entry name" value="PAP2_C"/>
    <property type="match status" value="1"/>
</dbReference>
<evidence type="ECO:0000313" key="9">
    <source>
        <dbReference type="EMBL" id="MDI9862071.1"/>
    </source>
</evidence>
<feature type="transmembrane region" description="Helical" evidence="7">
    <location>
        <begin position="95"/>
        <end position="118"/>
    </location>
</feature>
<feature type="domain" description="Sphingomyelin synthase-like" evidence="8">
    <location>
        <begin position="146"/>
        <end position="205"/>
    </location>
</feature>
<sequence>MKKLTYFQALAKSWKAGFQTVDFSVKIILTLGILIIGATQFPSYLNHIQKRPGVALEDLVLNALPSMDVSVPIFTVLYSILIFSLIQSLKKAEVFLLYAITYVCVTIFRMVTITLVPLDAPAGLINLADPFAEAAVYGTASPVTKDLFFSGHTATMVLIWIIIEGRIAKILAGITCILIAFFLLLQHVHYTADVIAAFAFTVASYELAKVIKKWHWIPFSAVMLTLFALLLTVFRHAAVMYP</sequence>
<accession>A0ABT6YEP9</accession>
<reference evidence="9 10" key="1">
    <citation type="submission" date="2023-05" db="EMBL/GenBank/DDBJ databases">
        <title>Novel species of genus Flectobacillus isolated from stream in China.</title>
        <authorList>
            <person name="Lu H."/>
        </authorList>
    </citation>
    <scope>NUCLEOTIDE SEQUENCE [LARGE SCALE GENOMIC DNA]</scope>
    <source>
        <strain evidence="9 10">KCTC 42575</strain>
    </source>
</reference>
<organism evidence="9 10">
    <name type="scientific">Flectobacillus roseus</name>
    <dbReference type="NCBI Taxonomy" id="502259"/>
    <lineage>
        <taxon>Bacteria</taxon>
        <taxon>Pseudomonadati</taxon>
        <taxon>Bacteroidota</taxon>
        <taxon>Cytophagia</taxon>
        <taxon>Cytophagales</taxon>
        <taxon>Flectobacillaceae</taxon>
        <taxon>Flectobacillus</taxon>
    </lineage>
</organism>
<feature type="transmembrane region" description="Helical" evidence="7">
    <location>
        <begin position="170"/>
        <end position="188"/>
    </location>
</feature>
<feature type="transmembrane region" description="Helical" evidence="7">
    <location>
        <begin position="147"/>
        <end position="163"/>
    </location>
</feature>
<evidence type="ECO:0000256" key="1">
    <source>
        <dbReference type="ARBA" id="ARBA00004141"/>
    </source>
</evidence>
<keyword evidence="3 7" id="KW-0812">Transmembrane</keyword>
<keyword evidence="6 7" id="KW-0472">Membrane</keyword>
<feature type="transmembrane region" description="Helical" evidence="7">
    <location>
        <begin position="218"/>
        <end position="238"/>
    </location>
</feature>
<name>A0ABT6YEP9_9BACT</name>
<evidence type="ECO:0000256" key="5">
    <source>
        <dbReference type="ARBA" id="ARBA00023098"/>
    </source>
</evidence>
<proteinExistence type="predicted"/>
<evidence type="ECO:0000256" key="2">
    <source>
        <dbReference type="ARBA" id="ARBA00022679"/>
    </source>
</evidence>
<feature type="transmembrane region" description="Helical" evidence="7">
    <location>
        <begin position="21"/>
        <end position="39"/>
    </location>
</feature>
<keyword evidence="2" id="KW-0808">Transferase</keyword>
<keyword evidence="4 7" id="KW-1133">Transmembrane helix</keyword>
<gene>
    <name evidence="9" type="ORF">QM524_22800</name>
</gene>
<evidence type="ECO:0000259" key="8">
    <source>
        <dbReference type="Pfam" id="PF14360"/>
    </source>
</evidence>
<dbReference type="Proteomes" id="UP001236507">
    <property type="component" value="Unassembled WGS sequence"/>
</dbReference>
<evidence type="ECO:0000256" key="4">
    <source>
        <dbReference type="ARBA" id="ARBA00022989"/>
    </source>
</evidence>
<comment type="subcellular location">
    <subcellularLocation>
        <location evidence="1">Membrane</location>
        <topology evidence="1">Multi-pass membrane protein</topology>
    </subcellularLocation>
</comment>
<dbReference type="EMBL" id="JASHIF010000025">
    <property type="protein sequence ID" value="MDI9862071.1"/>
    <property type="molecule type" value="Genomic_DNA"/>
</dbReference>
<evidence type="ECO:0000256" key="3">
    <source>
        <dbReference type="ARBA" id="ARBA00022692"/>
    </source>
</evidence>